<organism evidence="2 3">
    <name type="scientific">Dictyobacter formicarum</name>
    <dbReference type="NCBI Taxonomy" id="2778368"/>
    <lineage>
        <taxon>Bacteria</taxon>
        <taxon>Bacillati</taxon>
        <taxon>Chloroflexota</taxon>
        <taxon>Ktedonobacteria</taxon>
        <taxon>Ktedonobacterales</taxon>
        <taxon>Dictyobacteraceae</taxon>
        <taxon>Dictyobacter</taxon>
    </lineage>
</organism>
<dbReference type="Pfam" id="PF13649">
    <property type="entry name" value="Methyltransf_25"/>
    <property type="match status" value="1"/>
</dbReference>
<evidence type="ECO:0000259" key="1">
    <source>
        <dbReference type="Pfam" id="PF13649"/>
    </source>
</evidence>
<name>A0ABQ3V9T2_9CHLR</name>
<protein>
    <recommendedName>
        <fullName evidence="1">Methyltransferase domain-containing protein</fullName>
    </recommendedName>
</protein>
<gene>
    <name evidence="2" type="ORF">KSZ_07450</name>
</gene>
<dbReference type="InterPro" id="IPR029063">
    <property type="entry name" value="SAM-dependent_MTases_sf"/>
</dbReference>
<dbReference type="Gene3D" id="3.40.50.150">
    <property type="entry name" value="Vaccinia Virus protein VP39"/>
    <property type="match status" value="1"/>
</dbReference>
<reference evidence="2 3" key="1">
    <citation type="journal article" date="2021" name="Int. J. Syst. Evol. Microbiol.">
        <title>Reticulibacter mediterranei gen. nov., sp. nov., within the new family Reticulibacteraceae fam. nov., and Ktedonospora formicarum gen. nov., sp. nov., Ktedonobacter robiniae sp. nov., Dictyobacter formicarum sp. nov. and Dictyobacter arantiisoli sp. nov., belonging to the class Ktedonobacteria.</title>
        <authorList>
            <person name="Yabe S."/>
            <person name="Zheng Y."/>
            <person name="Wang C.M."/>
            <person name="Sakai Y."/>
            <person name="Abe K."/>
            <person name="Yokota A."/>
            <person name="Donadio S."/>
            <person name="Cavaletti L."/>
            <person name="Monciardini P."/>
        </authorList>
    </citation>
    <scope>NUCLEOTIDE SEQUENCE [LARGE SCALE GENOMIC DNA]</scope>
    <source>
        <strain evidence="2 3">SOSP1-9</strain>
    </source>
</reference>
<evidence type="ECO:0000313" key="2">
    <source>
        <dbReference type="EMBL" id="GHO82739.1"/>
    </source>
</evidence>
<feature type="domain" description="Methyltransferase" evidence="1">
    <location>
        <begin position="66"/>
        <end position="160"/>
    </location>
</feature>
<keyword evidence="3" id="KW-1185">Reference proteome</keyword>
<dbReference type="InterPro" id="IPR041698">
    <property type="entry name" value="Methyltransf_25"/>
</dbReference>
<comment type="caution">
    <text evidence="2">The sequence shown here is derived from an EMBL/GenBank/DDBJ whole genome shotgun (WGS) entry which is preliminary data.</text>
</comment>
<dbReference type="CDD" id="cd02440">
    <property type="entry name" value="AdoMet_MTases"/>
    <property type="match status" value="1"/>
</dbReference>
<proteinExistence type="predicted"/>
<dbReference type="Proteomes" id="UP000635565">
    <property type="component" value="Unassembled WGS sequence"/>
</dbReference>
<accession>A0ABQ3V9T2</accession>
<dbReference type="PANTHER" id="PTHR43591">
    <property type="entry name" value="METHYLTRANSFERASE"/>
    <property type="match status" value="1"/>
</dbReference>
<dbReference type="RefSeq" id="WP_201360385.1">
    <property type="nucleotide sequence ID" value="NZ_BNJJ01000002.1"/>
</dbReference>
<dbReference type="SUPFAM" id="SSF53335">
    <property type="entry name" value="S-adenosyl-L-methionine-dependent methyltransferases"/>
    <property type="match status" value="1"/>
</dbReference>
<dbReference type="EMBL" id="BNJJ01000002">
    <property type="protein sequence ID" value="GHO82739.1"/>
    <property type="molecule type" value="Genomic_DNA"/>
</dbReference>
<evidence type="ECO:0000313" key="3">
    <source>
        <dbReference type="Proteomes" id="UP000635565"/>
    </source>
</evidence>
<sequence>MRKQTTLAIELARLEAEYTQRDATNLYAQRYSYFNEAALLHIHSLERNLLALLRRYTFTCLTTKKILDVGCGNGNHLRRFLDYGALPTNLSGIDLMKSRIEQARRLQPEIDWRVGSAHQLPYADKTFDLVTGFVVFSSILDESLRQQIADEMWRVRKPDGMIVVYDFTYANPHNAAVQQVSRHTIKQLFDKPGACFDFYSVTLAPPVSRILAPRVYWLATILEQCRLLNTHVLCAISSDALRKQEGQGEKVKGVDEYVSMAK</sequence>